<dbReference type="NCBIfam" id="TIGR00787">
    <property type="entry name" value="dctP"/>
    <property type="match status" value="1"/>
</dbReference>
<dbReference type="RefSeq" id="WP_349229449.1">
    <property type="nucleotide sequence ID" value="NZ_JBBMFJ010000016.1"/>
</dbReference>
<evidence type="ECO:0000313" key="3">
    <source>
        <dbReference type="Proteomes" id="UP001437460"/>
    </source>
</evidence>
<dbReference type="Pfam" id="PF03480">
    <property type="entry name" value="DctP"/>
    <property type="match status" value="1"/>
</dbReference>
<gene>
    <name evidence="2" type="primary">dctP</name>
    <name evidence="2" type="ORF">WMO41_08875</name>
</gene>
<dbReference type="Proteomes" id="UP001437460">
    <property type="component" value="Unassembled WGS sequence"/>
</dbReference>
<proteinExistence type="predicted"/>
<dbReference type="PANTHER" id="PTHR33376:SF2">
    <property type="entry name" value="DICARBOXYLATE-BINDING PERIPLASMIC PROTEIN"/>
    <property type="match status" value="1"/>
</dbReference>
<sequence length="342" mass="38313">MIRVRKHVVLLMGIFLLAIGGTGCSNSTSGGSGSGKQIVSVATVQPDSHPISIGLRAMKDYIEQNLGDKYEVKIYYNSIMGDNTQALELLQMGTLNLVATSGSNLESFDNMYKIFGMPYLFNDEASFRKCMNTESFANEIYKCTRNKGIEGVTWFANGVNNIYSVTPIYTPDDLKGKKFRVQPSEANVMTVTALGAAATTLAYSEVYTALQNHVIDCASNPEMALVSMKHGEVAPYYSYTEHQIFTDMLMANSDFLNSLSEEEQAVFHEAFQIANTIECEEWDKQIEEYKKIAQENMGVTFIKVDKTLFSELEKPVKEELLEKYPEIQPLYDTVQKIQGDRL</sequence>
<comment type="caution">
    <text evidence="2">The sequence shown here is derived from an EMBL/GenBank/DDBJ whole genome shotgun (WGS) entry which is preliminary data.</text>
</comment>
<accession>A0ABV1HLR8</accession>
<dbReference type="Gene3D" id="3.40.190.170">
    <property type="entry name" value="Bacterial extracellular solute-binding protein, family 7"/>
    <property type="match status" value="1"/>
</dbReference>
<evidence type="ECO:0000256" key="1">
    <source>
        <dbReference type="ARBA" id="ARBA00022729"/>
    </source>
</evidence>
<dbReference type="NCBIfam" id="NF037995">
    <property type="entry name" value="TRAP_S1"/>
    <property type="match status" value="1"/>
</dbReference>
<dbReference type="InterPro" id="IPR018389">
    <property type="entry name" value="DctP_fam"/>
</dbReference>
<keyword evidence="1" id="KW-0732">Signal</keyword>
<dbReference type="PIRSF" id="PIRSF006470">
    <property type="entry name" value="DctB"/>
    <property type="match status" value="1"/>
</dbReference>
<dbReference type="EMBL" id="JBBMFJ010000016">
    <property type="protein sequence ID" value="MEQ2563270.1"/>
    <property type="molecule type" value="Genomic_DNA"/>
</dbReference>
<protein>
    <submittedName>
        <fullName evidence="2">TRAP transporter substrate-binding protein DctP</fullName>
    </submittedName>
</protein>
<evidence type="ECO:0000313" key="2">
    <source>
        <dbReference type="EMBL" id="MEQ2563270.1"/>
    </source>
</evidence>
<keyword evidence="3" id="KW-1185">Reference proteome</keyword>
<dbReference type="InterPro" id="IPR004682">
    <property type="entry name" value="TRAP_DctP"/>
</dbReference>
<dbReference type="PROSITE" id="PS51257">
    <property type="entry name" value="PROKAR_LIPOPROTEIN"/>
    <property type="match status" value="1"/>
</dbReference>
<reference evidence="2 3" key="1">
    <citation type="submission" date="2024-03" db="EMBL/GenBank/DDBJ databases">
        <title>Human intestinal bacterial collection.</title>
        <authorList>
            <person name="Pauvert C."/>
            <person name="Hitch T.C.A."/>
            <person name="Clavel T."/>
        </authorList>
    </citation>
    <scope>NUCLEOTIDE SEQUENCE [LARGE SCALE GENOMIC DNA]</scope>
    <source>
        <strain evidence="2 3">CLA-AP-H27</strain>
    </source>
</reference>
<organism evidence="2 3">
    <name type="scientific">Ventrimonas faecis</name>
    <dbReference type="NCBI Taxonomy" id="3133170"/>
    <lineage>
        <taxon>Bacteria</taxon>
        <taxon>Bacillati</taxon>
        <taxon>Bacillota</taxon>
        <taxon>Clostridia</taxon>
        <taxon>Lachnospirales</taxon>
        <taxon>Lachnospiraceae</taxon>
        <taxon>Ventrimonas</taxon>
    </lineage>
</organism>
<dbReference type="InterPro" id="IPR038404">
    <property type="entry name" value="TRAP_DctP_sf"/>
</dbReference>
<name>A0ABV1HLR8_9FIRM</name>
<dbReference type="PANTHER" id="PTHR33376">
    <property type="match status" value="1"/>
</dbReference>